<dbReference type="Pfam" id="PF14087">
    <property type="entry name" value="DUF4267"/>
    <property type="match status" value="1"/>
</dbReference>
<evidence type="ECO:0008006" key="4">
    <source>
        <dbReference type="Google" id="ProtNLM"/>
    </source>
</evidence>
<dbReference type="EMBL" id="JACHMG010000001">
    <property type="protein sequence ID" value="MBB4683039.1"/>
    <property type="molecule type" value="Genomic_DNA"/>
</dbReference>
<dbReference type="Proteomes" id="UP000581769">
    <property type="component" value="Unassembled WGS sequence"/>
</dbReference>
<proteinExistence type="predicted"/>
<keyword evidence="1" id="KW-0472">Membrane</keyword>
<keyword evidence="3" id="KW-1185">Reference proteome</keyword>
<dbReference type="InterPro" id="IPR025363">
    <property type="entry name" value="DUF4267"/>
</dbReference>
<keyword evidence="1" id="KW-0812">Transmembrane</keyword>
<protein>
    <recommendedName>
        <fullName evidence="4">DUF4267 domain-containing protein</fullName>
    </recommendedName>
</protein>
<keyword evidence="1" id="KW-1133">Transmembrane helix</keyword>
<dbReference type="RefSeq" id="WP_184777345.1">
    <property type="nucleotide sequence ID" value="NZ_JACHMG010000001.1"/>
</dbReference>
<accession>A0A840INA7</accession>
<dbReference type="AlphaFoldDB" id="A0A840INA7"/>
<gene>
    <name evidence="2" type="ORF">BJY18_000524</name>
</gene>
<evidence type="ECO:0000256" key="1">
    <source>
        <dbReference type="SAM" id="Phobius"/>
    </source>
</evidence>
<comment type="caution">
    <text evidence="2">The sequence shown here is derived from an EMBL/GenBank/DDBJ whole genome shotgun (WGS) entry which is preliminary data.</text>
</comment>
<organism evidence="2 3">
    <name type="scientific">Amycolatopsis jiangsuensis</name>
    <dbReference type="NCBI Taxonomy" id="1181879"/>
    <lineage>
        <taxon>Bacteria</taxon>
        <taxon>Bacillati</taxon>
        <taxon>Actinomycetota</taxon>
        <taxon>Actinomycetes</taxon>
        <taxon>Pseudonocardiales</taxon>
        <taxon>Pseudonocardiaceae</taxon>
        <taxon>Amycolatopsis</taxon>
    </lineage>
</organism>
<name>A0A840INA7_9PSEU</name>
<reference evidence="2 3" key="1">
    <citation type="submission" date="2020-08" db="EMBL/GenBank/DDBJ databases">
        <title>Sequencing the genomes of 1000 actinobacteria strains.</title>
        <authorList>
            <person name="Klenk H.-P."/>
        </authorList>
    </citation>
    <scope>NUCLEOTIDE SEQUENCE [LARGE SCALE GENOMIC DNA]</scope>
    <source>
        <strain evidence="2 3">DSM 45859</strain>
    </source>
</reference>
<feature type="transmembrane region" description="Helical" evidence="1">
    <location>
        <begin position="99"/>
        <end position="121"/>
    </location>
</feature>
<feature type="transmembrane region" description="Helical" evidence="1">
    <location>
        <begin position="55"/>
        <end position="78"/>
    </location>
</feature>
<sequence>MIVTAYVLAGVIAAGIIYIGITYLLTPEKAAATFGLPVLPAGSTAFFRIKGDRDVASGLALGAAMLAGSPQVVGWIVLAESFAAFSDMLIVLRYRGKRALAFGVHGATGLVMVAIALTLVLA</sequence>
<evidence type="ECO:0000313" key="3">
    <source>
        <dbReference type="Proteomes" id="UP000581769"/>
    </source>
</evidence>
<evidence type="ECO:0000313" key="2">
    <source>
        <dbReference type="EMBL" id="MBB4683039.1"/>
    </source>
</evidence>
<feature type="transmembrane region" description="Helical" evidence="1">
    <location>
        <begin position="6"/>
        <end position="25"/>
    </location>
</feature>